<keyword evidence="11" id="KW-1185">Reference proteome</keyword>
<proteinExistence type="inferred from homology"/>
<keyword evidence="5 7" id="KW-1133">Transmembrane helix</keyword>
<evidence type="ECO:0000256" key="6">
    <source>
        <dbReference type="ARBA" id="ARBA00023136"/>
    </source>
</evidence>
<dbReference type="PANTHER" id="PTHR43227:SF11">
    <property type="entry name" value="BLL4140 PROTEIN"/>
    <property type="match status" value="1"/>
</dbReference>
<feature type="transmembrane region" description="Helical" evidence="7">
    <location>
        <begin position="248"/>
        <end position="266"/>
    </location>
</feature>
<gene>
    <name evidence="10" type="ORF">FHX71_002974</name>
</gene>
<feature type="domain" description="ABC transmembrane type-1" evidence="9">
    <location>
        <begin position="115"/>
        <end position="329"/>
    </location>
</feature>
<comment type="subcellular location">
    <subcellularLocation>
        <location evidence="1 7">Cell membrane</location>
        <topology evidence="1 7">Multi-pass membrane protein</topology>
    </subcellularLocation>
</comment>
<dbReference type="Pfam" id="PF00528">
    <property type="entry name" value="BPD_transp_1"/>
    <property type="match status" value="1"/>
</dbReference>
<feature type="transmembrane region" description="Helical" evidence="7">
    <location>
        <begin position="201"/>
        <end position="227"/>
    </location>
</feature>
<feature type="transmembrane region" description="Helical" evidence="7">
    <location>
        <begin position="54"/>
        <end position="74"/>
    </location>
</feature>
<feature type="region of interest" description="Disordered" evidence="8">
    <location>
        <begin position="1"/>
        <end position="39"/>
    </location>
</feature>
<evidence type="ECO:0000256" key="5">
    <source>
        <dbReference type="ARBA" id="ARBA00022989"/>
    </source>
</evidence>
<feature type="transmembrane region" description="Helical" evidence="7">
    <location>
        <begin position="119"/>
        <end position="140"/>
    </location>
</feature>
<name>A0A7W3JA13_9MICO</name>
<dbReference type="PANTHER" id="PTHR43227">
    <property type="entry name" value="BLL4140 PROTEIN"/>
    <property type="match status" value="1"/>
</dbReference>
<sequence length="344" mass="37290">MTAVKESAASRRAASDGSARGSSDGSSDGGGDNGGSPSTRRPLPWWKRLARDRAVLLLALPGMAVIVVFQYLALGGNVIAFQDYQPYLGVERSLWVGFENFQILFSGDPEFLAALRNTLIITLLQTVFVFPAPIILALLLHSLVSNRVRQWVQSILYLPHFLSWVIVVAVFQQILGGAGLINNFLRSHGWEPLDIIGNSDAFYALLTSQVIWKDTGWATILFLAVLAGIDKSLYEASAVDGASRWRQTWHITLPGMRPIIIMLLILKLGDSLSVGFEQLILQQQAVGLGVSDVLDTYVYNQGVLGGFWGVAAAVGLVKGLIGLVLVLVANKTAHAFGEEGVYRA</sequence>
<dbReference type="CDD" id="cd06261">
    <property type="entry name" value="TM_PBP2"/>
    <property type="match status" value="1"/>
</dbReference>
<dbReference type="GO" id="GO:0005886">
    <property type="term" value="C:plasma membrane"/>
    <property type="evidence" value="ECO:0007669"/>
    <property type="project" value="UniProtKB-SubCell"/>
</dbReference>
<comment type="similarity">
    <text evidence="7">Belongs to the binding-protein-dependent transport system permease family.</text>
</comment>
<keyword evidence="4 7" id="KW-0812">Transmembrane</keyword>
<organism evidence="10 11">
    <name type="scientific">Promicromonospora sukumoe</name>
    <dbReference type="NCBI Taxonomy" id="88382"/>
    <lineage>
        <taxon>Bacteria</taxon>
        <taxon>Bacillati</taxon>
        <taxon>Actinomycetota</taxon>
        <taxon>Actinomycetes</taxon>
        <taxon>Micrococcales</taxon>
        <taxon>Promicromonosporaceae</taxon>
        <taxon>Promicromonospora</taxon>
    </lineage>
</organism>
<dbReference type="SUPFAM" id="SSF161098">
    <property type="entry name" value="MetI-like"/>
    <property type="match status" value="1"/>
</dbReference>
<dbReference type="Proteomes" id="UP000540568">
    <property type="component" value="Unassembled WGS sequence"/>
</dbReference>
<dbReference type="EMBL" id="JACGWV010000001">
    <property type="protein sequence ID" value="MBA8809032.1"/>
    <property type="molecule type" value="Genomic_DNA"/>
</dbReference>
<evidence type="ECO:0000256" key="8">
    <source>
        <dbReference type="SAM" id="MobiDB-lite"/>
    </source>
</evidence>
<keyword evidence="2 7" id="KW-0813">Transport</keyword>
<evidence type="ECO:0000256" key="7">
    <source>
        <dbReference type="RuleBase" id="RU363032"/>
    </source>
</evidence>
<dbReference type="InterPro" id="IPR000515">
    <property type="entry name" value="MetI-like"/>
</dbReference>
<evidence type="ECO:0000259" key="9">
    <source>
        <dbReference type="PROSITE" id="PS50928"/>
    </source>
</evidence>
<dbReference type="InterPro" id="IPR050809">
    <property type="entry name" value="UgpAE/MalFG_permease"/>
</dbReference>
<keyword evidence="6 7" id="KW-0472">Membrane</keyword>
<feature type="transmembrane region" description="Helical" evidence="7">
    <location>
        <begin position="307"/>
        <end position="329"/>
    </location>
</feature>
<evidence type="ECO:0000256" key="2">
    <source>
        <dbReference type="ARBA" id="ARBA00022448"/>
    </source>
</evidence>
<evidence type="ECO:0000313" key="10">
    <source>
        <dbReference type="EMBL" id="MBA8809032.1"/>
    </source>
</evidence>
<dbReference type="PROSITE" id="PS50928">
    <property type="entry name" value="ABC_TM1"/>
    <property type="match status" value="1"/>
</dbReference>
<accession>A0A7W3JA13</accession>
<feature type="compositionally biased region" description="Low complexity" evidence="8">
    <location>
        <begin position="10"/>
        <end position="26"/>
    </location>
</feature>
<dbReference type="RefSeq" id="WP_246402580.1">
    <property type="nucleotide sequence ID" value="NZ_BAAATF010000003.1"/>
</dbReference>
<dbReference type="InterPro" id="IPR035906">
    <property type="entry name" value="MetI-like_sf"/>
</dbReference>
<dbReference type="GO" id="GO:0055085">
    <property type="term" value="P:transmembrane transport"/>
    <property type="evidence" value="ECO:0007669"/>
    <property type="project" value="InterPro"/>
</dbReference>
<reference evidence="10 11" key="1">
    <citation type="submission" date="2020-07" db="EMBL/GenBank/DDBJ databases">
        <title>Sequencing the genomes of 1000 actinobacteria strains.</title>
        <authorList>
            <person name="Klenk H.-P."/>
        </authorList>
    </citation>
    <scope>NUCLEOTIDE SEQUENCE [LARGE SCALE GENOMIC DNA]</scope>
    <source>
        <strain evidence="10 11">DSM 44121</strain>
    </source>
</reference>
<evidence type="ECO:0000256" key="1">
    <source>
        <dbReference type="ARBA" id="ARBA00004651"/>
    </source>
</evidence>
<evidence type="ECO:0000256" key="4">
    <source>
        <dbReference type="ARBA" id="ARBA00022692"/>
    </source>
</evidence>
<feature type="transmembrane region" description="Helical" evidence="7">
    <location>
        <begin position="161"/>
        <end position="181"/>
    </location>
</feature>
<evidence type="ECO:0000313" key="11">
    <source>
        <dbReference type="Proteomes" id="UP000540568"/>
    </source>
</evidence>
<protein>
    <submittedName>
        <fullName evidence="10">Putative aldouronate transport system permease protein</fullName>
    </submittedName>
</protein>
<keyword evidence="3" id="KW-1003">Cell membrane</keyword>
<dbReference type="Gene3D" id="1.10.3720.10">
    <property type="entry name" value="MetI-like"/>
    <property type="match status" value="1"/>
</dbReference>
<comment type="caution">
    <text evidence="10">The sequence shown here is derived from an EMBL/GenBank/DDBJ whole genome shotgun (WGS) entry which is preliminary data.</text>
</comment>
<evidence type="ECO:0000256" key="3">
    <source>
        <dbReference type="ARBA" id="ARBA00022475"/>
    </source>
</evidence>
<dbReference type="AlphaFoldDB" id="A0A7W3JA13"/>